<keyword evidence="2" id="KW-0732">Signal</keyword>
<evidence type="ECO:0008006" key="5">
    <source>
        <dbReference type="Google" id="ProtNLM"/>
    </source>
</evidence>
<proteinExistence type="predicted"/>
<name>A0ABD1PP60_9LAMI</name>
<protein>
    <recommendedName>
        <fullName evidence="5">Secreted protein</fullName>
    </recommendedName>
</protein>
<reference evidence="4" key="1">
    <citation type="submission" date="2024-07" db="EMBL/GenBank/DDBJ databases">
        <title>Two chromosome-level genome assemblies of Korean endemic species Abeliophyllum distichum and Forsythia ovata (Oleaceae).</title>
        <authorList>
            <person name="Jang H."/>
        </authorList>
    </citation>
    <scope>NUCLEOTIDE SEQUENCE [LARGE SCALE GENOMIC DNA]</scope>
</reference>
<feature type="region of interest" description="Disordered" evidence="1">
    <location>
        <begin position="28"/>
        <end position="111"/>
    </location>
</feature>
<evidence type="ECO:0000256" key="2">
    <source>
        <dbReference type="SAM" id="SignalP"/>
    </source>
</evidence>
<feature type="compositionally biased region" description="Polar residues" evidence="1">
    <location>
        <begin position="35"/>
        <end position="44"/>
    </location>
</feature>
<evidence type="ECO:0000313" key="4">
    <source>
        <dbReference type="Proteomes" id="UP001604336"/>
    </source>
</evidence>
<dbReference type="Proteomes" id="UP001604336">
    <property type="component" value="Unassembled WGS sequence"/>
</dbReference>
<dbReference type="EMBL" id="JBFOLK010000013">
    <property type="protein sequence ID" value="KAL2465158.1"/>
    <property type="molecule type" value="Genomic_DNA"/>
</dbReference>
<feature type="chain" id="PRO_5044896761" description="Secreted protein" evidence="2">
    <location>
        <begin position="25"/>
        <end position="111"/>
    </location>
</feature>
<gene>
    <name evidence="3" type="ORF">Adt_41009</name>
</gene>
<keyword evidence="4" id="KW-1185">Reference proteome</keyword>
<dbReference type="AlphaFoldDB" id="A0ABD1PP60"/>
<organism evidence="3 4">
    <name type="scientific">Abeliophyllum distichum</name>
    <dbReference type="NCBI Taxonomy" id="126358"/>
    <lineage>
        <taxon>Eukaryota</taxon>
        <taxon>Viridiplantae</taxon>
        <taxon>Streptophyta</taxon>
        <taxon>Embryophyta</taxon>
        <taxon>Tracheophyta</taxon>
        <taxon>Spermatophyta</taxon>
        <taxon>Magnoliopsida</taxon>
        <taxon>eudicotyledons</taxon>
        <taxon>Gunneridae</taxon>
        <taxon>Pentapetalae</taxon>
        <taxon>asterids</taxon>
        <taxon>lamiids</taxon>
        <taxon>Lamiales</taxon>
        <taxon>Oleaceae</taxon>
        <taxon>Forsythieae</taxon>
        <taxon>Abeliophyllum</taxon>
    </lineage>
</organism>
<feature type="compositionally biased region" description="Basic and acidic residues" evidence="1">
    <location>
        <begin position="68"/>
        <end position="111"/>
    </location>
</feature>
<evidence type="ECO:0000256" key="1">
    <source>
        <dbReference type="SAM" id="MobiDB-lite"/>
    </source>
</evidence>
<accession>A0ABD1PP60</accession>
<sequence length="111" mass="12626">MGRARRRVMRRWVAQMGLLAVANGEWVAHGDGSRTENGSGSRTENGSRRWVAQMGRVRERRRRQMGSRTEKETDGVATEKETDGVRDGEEVAADERYHAVDSPAWRESRVI</sequence>
<evidence type="ECO:0000313" key="3">
    <source>
        <dbReference type="EMBL" id="KAL2465158.1"/>
    </source>
</evidence>
<feature type="signal peptide" evidence="2">
    <location>
        <begin position="1"/>
        <end position="24"/>
    </location>
</feature>
<comment type="caution">
    <text evidence="3">The sequence shown here is derived from an EMBL/GenBank/DDBJ whole genome shotgun (WGS) entry which is preliminary data.</text>
</comment>